<protein>
    <submittedName>
        <fullName evidence="1">Uncharacterized protein</fullName>
    </submittedName>
</protein>
<evidence type="ECO:0000313" key="1">
    <source>
        <dbReference type="EMBL" id="KAH9526635.1"/>
    </source>
</evidence>
<accession>A0A922IAR1</accession>
<sequence length="137" mass="14998">MTIIKTDSKLKSINQSNAILASNKAKLVATHLRGPLPNGMNAILLNGFAVFSARKRSGINFSGSQKFSGSLCRSIGGIRMMSPFRTSNQIFLSLVSRRTSSTATRSITNTNVSDRIDSFRTAFKYSKLFNESKVINS</sequence>
<dbReference type="EMBL" id="ASGP02000001">
    <property type="protein sequence ID" value="KAH9526635.1"/>
    <property type="molecule type" value="Genomic_DNA"/>
</dbReference>
<evidence type="ECO:0000313" key="2">
    <source>
        <dbReference type="Proteomes" id="UP000790347"/>
    </source>
</evidence>
<dbReference type="Proteomes" id="UP000790347">
    <property type="component" value="Unassembled WGS sequence"/>
</dbReference>
<gene>
    <name evidence="1" type="ORF">DERF_000701</name>
</gene>
<organism evidence="1 2">
    <name type="scientific">Dermatophagoides farinae</name>
    <name type="common">American house dust mite</name>
    <dbReference type="NCBI Taxonomy" id="6954"/>
    <lineage>
        <taxon>Eukaryota</taxon>
        <taxon>Metazoa</taxon>
        <taxon>Ecdysozoa</taxon>
        <taxon>Arthropoda</taxon>
        <taxon>Chelicerata</taxon>
        <taxon>Arachnida</taxon>
        <taxon>Acari</taxon>
        <taxon>Acariformes</taxon>
        <taxon>Sarcoptiformes</taxon>
        <taxon>Astigmata</taxon>
        <taxon>Psoroptidia</taxon>
        <taxon>Analgoidea</taxon>
        <taxon>Pyroglyphidae</taxon>
        <taxon>Dermatophagoidinae</taxon>
        <taxon>Dermatophagoides</taxon>
    </lineage>
</organism>
<keyword evidence="2" id="KW-1185">Reference proteome</keyword>
<comment type="caution">
    <text evidence="1">The sequence shown here is derived from an EMBL/GenBank/DDBJ whole genome shotgun (WGS) entry which is preliminary data.</text>
</comment>
<proteinExistence type="predicted"/>
<reference evidence="1" key="2">
    <citation type="journal article" date="2022" name="Res Sq">
        <title>Comparative Genomics Reveals Insights into the Divergent Evolution of Astigmatic Mites and Household Pest Adaptations.</title>
        <authorList>
            <person name="Xiong Q."/>
            <person name="Wan A.T.-Y."/>
            <person name="Liu X.-Y."/>
            <person name="Fung C.S.-H."/>
            <person name="Xiao X."/>
            <person name="Malainual N."/>
            <person name="Hou J."/>
            <person name="Wang L."/>
            <person name="Wang M."/>
            <person name="Yang K."/>
            <person name="Cui Y."/>
            <person name="Leung E."/>
            <person name="Nong W."/>
            <person name="Shin S.-K."/>
            <person name="Au S."/>
            <person name="Jeong K.Y."/>
            <person name="Chew F.T."/>
            <person name="Hui J."/>
            <person name="Leung T.F."/>
            <person name="Tungtrongchitr A."/>
            <person name="Zhong N."/>
            <person name="Liu Z."/>
            <person name="Tsui S."/>
        </authorList>
    </citation>
    <scope>NUCLEOTIDE SEQUENCE</scope>
    <source>
        <strain evidence="1">Derf</strain>
        <tissue evidence="1">Whole organism</tissue>
    </source>
</reference>
<name>A0A922IAR1_DERFA</name>
<reference evidence="1" key="1">
    <citation type="submission" date="2013-05" db="EMBL/GenBank/DDBJ databases">
        <authorList>
            <person name="Yim A.K.Y."/>
            <person name="Chan T.F."/>
            <person name="Ji K.M."/>
            <person name="Liu X.Y."/>
            <person name="Zhou J.W."/>
            <person name="Li R.Q."/>
            <person name="Yang K.Y."/>
            <person name="Li J."/>
            <person name="Li M."/>
            <person name="Law P.T.W."/>
            <person name="Wu Y.L."/>
            <person name="Cai Z.L."/>
            <person name="Qin H."/>
            <person name="Bao Y."/>
            <person name="Leung R.K.K."/>
            <person name="Ng P.K.S."/>
            <person name="Zou J."/>
            <person name="Zhong X.J."/>
            <person name="Ran P.X."/>
            <person name="Zhong N.S."/>
            <person name="Liu Z.G."/>
            <person name="Tsui S.K.W."/>
        </authorList>
    </citation>
    <scope>NUCLEOTIDE SEQUENCE</scope>
    <source>
        <strain evidence="1">Derf</strain>
        <tissue evidence="1">Whole organism</tissue>
    </source>
</reference>
<dbReference type="AlphaFoldDB" id="A0A922IAR1"/>